<dbReference type="EC" id="1.7.3.3" evidence="5 6"/>
<comment type="pathway">
    <text evidence="1 5">Purine metabolism; urate degradation; (S)-allantoin from urate: step 1/3.</text>
</comment>
<keyword evidence="3 5" id="KW-0659">Purine metabolism</keyword>
<dbReference type="SUPFAM" id="SSF55620">
    <property type="entry name" value="Tetrahydrobiopterin biosynthesis enzymes-like"/>
    <property type="match status" value="2"/>
</dbReference>
<dbReference type="Proteomes" id="UP001144280">
    <property type="component" value="Unassembled WGS sequence"/>
</dbReference>
<accession>A0ABQ5QW25</accession>
<sequence>MSIVLGPNQYGKAETRVVRVVRDGARHELRDLNVSVALAGDLAGTHLTGDNTAVLPTDTQKNTVYAFAKRYGIGEPEEFGLRLARHFVASQPSIGRARVSIEQYAWRRLGPHSFQRDGGETRTCAVTVDSDGEWVVSGLTDLVLLNSTDSEFWGYAKDEYTTLPETKDRVLATAVSARWLHASSTMDWAASYDGVRAALVAAFVETYSLSLQQTLYAMGRRVLEERPEIAEVRLALPNKHHLLVDLSPFGLDNPNEVFVAADRPYGLIEGSVLRAGASPVDGAF</sequence>
<proteinExistence type="inferred from homology"/>
<evidence type="ECO:0000256" key="5">
    <source>
        <dbReference type="PIRNR" id="PIRNR000241"/>
    </source>
</evidence>
<dbReference type="PIRSF" id="PIRSF000241">
    <property type="entry name" value="Urate_oxidase"/>
    <property type="match status" value="1"/>
</dbReference>
<dbReference type="InterPro" id="IPR002042">
    <property type="entry name" value="Uricase"/>
</dbReference>
<dbReference type="PRINTS" id="PR00093">
    <property type="entry name" value="URICASE"/>
</dbReference>
<evidence type="ECO:0000256" key="2">
    <source>
        <dbReference type="ARBA" id="ARBA00009760"/>
    </source>
</evidence>
<evidence type="ECO:0000256" key="4">
    <source>
        <dbReference type="ARBA" id="ARBA00023002"/>
    </source>
</evidence>
<keyword evidence="4 5" id="KW-0560">Oxidoreductase</keyword>
<dbReference type="Pfam" id="PF01014">
    <property type="entry name" value="Uricase"/>
    <property type="match status" value="2"/>
</dbReference>
<dbReference type="EMBL" id="BSDI01000011">
    <property type="protein sequence ID" value="GLH97560.1"/>
    <property type="molecule type" value="Genomic_DNA"/>
</dbReference>
<dbReference type="Gene3D" id="3.10.270.10">
    <property type="entry name" value="Urate Oxidase"/>
    <property type="match status" value="1"/>
</dbReference>
<dbReference type="PANTHER" id="PTHR42874">
    <property type="entry name" value="URICASE"/>
    <property type="match status" value="1"/>
</dbReference>
<keyword evidence="8" id="KW-1185">Reference proteome</keyword>
<dbReference type="NCBIfam" id="TIGR03383">
    <property type="entry name" value="urate_oxi"/>
    <property type="match status" value="1"/>
</dbReference>
<evidence type="ECO:0000313" key="7">
    <source>
        <dbReference type="EMBL" id="GLH97560.1"/>
    </source>
</evidence>
<reference evidence="7" key="1">
    <citation type="submission" date="2022-12" db="EMBL/GenBank/DDBJ databases">
        <title>New Phytohabitans aurantiacus sp. RD004123 nov., an actinomycete isolated from soil.</title>
        <authorList>
            <person name="Triningsih D.W."/>
            <person name="Harunari E."/>
            <person name="Igarashi Y."/>
        </authorList>
    </citation>
    <scope>NUCLEOTIDE SEQUENCE</scope>
    <source>
        <strain evidence="7">RD004123</strain>
    </source>
</reference>
<gene>
    <name evidence="7" type="ORF">Pa4123_28350</name>
</gene>
<evidence type="ECO:0000256" key="1">
    <source>
        <dbReference type="ARBA" id="ARBA00004831"/>
    </source>
</evidence>
<dbReference type="RefSeq" id="WP_281895568.1">
    <property type="nucleotide sequence ID" value="NZ_BSDI01000011.1"/>
</dbReference>
<organism evidence="7 8">
    <name type="scientific">Phytohabitans aurantiacus</name>
    <dbReference type="NCBI Taxonomy" id="3016789"/>
    <lineage>
        <taxon>Bacteria</taxon>
        <taxon>Bacillati</taxon>
        <taxon>Actinomycetota</taxon>
        <taxon>Actinomycetes</taxon>
        <taxon>Micromonosporales</taxon>
        <taxon>Micromonosporaceae</taxon>
    </lineage>
</organism>
<evidence type="ECO:0000256" key="6">
    <source>
        <dbReference type="RuleBase" id="RU004455"/>
    </source>
</evidence>
<protein>
    <recommendedName>
        <fullName evidence="5 6">Uricase</fullName>
        <ecNumber evidence="5 6">1.7.3.3</ecNumber>
    </recommendedName>
    <alternativeName>
        <fullName evidence="5">Urate oxidase</fullName>
    </alternativeName>
</protein>
<comment type="similarity">
    <text evidence="2 5 6">Belongs to the uricase family.</text>
</comment>
<dbReference type="PANTHER" id="PTHR42874:SF1">
    <property type="entry name" value="URICASE"/>
    <property type="match status" value="1"/>
</dbReference>
<evidence type="ECO:0000313" key="8">
    <source>
        <dbReference type="Proteomes" id="UP001144280"/>
    </source>
</evidence>
<comment type="catalytic activity">
    <reaction evidence="5 6">
        <text>urate + O2 + H2O = 5-hydroxyisourate + H2O2</text>
        <dbReference type="Rhea" id="RHEA:21368"/>
        <dbReference type="ChEBI" id="CHEBI:15377"/>
        <dbReference type="ChEBI" id="CHEBI:15379"/>
        <dbReference type="ChEBI" id="CHEBI:16240"/>
        <dbReference type="ChEBI" id="CHEBI:17775"/>
        <dbReference type="ChEBI" id="CHEBI:18072"/>
        <dbReference type="EC" id="1.7.3.3"/>
    </reaction>
</comment>
<comment type="function">
    <text evidence="5 6">Catalyzes the oxidation of uric acid to 5-hydroxyisourate, which is further processed to form (S)-allantoin.</text>
</comment>
<comment type="caution">
    <text evidence="7">The sequence shown here is derived from an EMBL/GenBank/DDBJ whole genome shotgun (WGS) entry which is preliminary data.</text>
</comment>
<evidence type="ECO:0000256" key="3">
    <source>
        <dbReference type="ARBA" id="ARBA00022631"/>
    </source>
</evidence>
<name>A0ABQ5QW25_9ACTN</name>